<dbReference type="EMBL" id="JACCFS010000001">
    <property type="protein sequence ID" value="NYJ37912.1"/>
    <property type="molecule type" value="Genomic_DNA"/>
</dbReference>
<reference evidence="3 4" key="1">
    <citation type="submission" date="2020-07" db="EMBL/GenBank/DDBJ databases">
        <title>Sequencing the genomes of 1000 actinobacteria strains.</title>
        <authorList>
            <person name="Klenk H.-P."/>
        </authorList>
    </citation>
    <scope>NUCLEOTIDE SEQUENCE [LARGE SCALE GENOMIC DNA]</scope>
    <source>
        <strain evidence="3 4">DSM 44442</strain>
    </source>
</reference>
<evidence type="ECO:0000256" key="1">
    <source>
        <dbReference type="SAM" id="MobiDB-lite"/>
    </source>
</evidence>
<feature type="compositionally biased region" description="Gly residues" evidence="1">
    <location>
        <begin position="65"/>
        <end position="74"/>
    </location>
</feature>
<sequence>MLKRTGTAALTVMVVVLTAPPSAAADPGSFLGQVECGSSGGPGCAVLLRWWQTQGGTPGTPGTPDGTGGAGSGTGTAEPGPYDSVDWDAIDWSAVDWDEIDWDAVDYDGEGEPPSDPVTLIQESIASFDLPAPRIGTSPDPDGLVLVHTPVWLWVEEEDWDDAVATAEVPGWSLSITASPSGTRWTMGDGTEIVCDGPGTPYDPDVHDPDAESPDCGHVYTRASHGQDDGAYAVTAAINWEVSWEFSDGTNGTLDTAATSSEVAVTVEEAQGLVSGSGR</sequence>
<evidence type="ECO:0008006" key="5">
    <source>
        <dbReference type="Google" id="ProtNLM"/>
    </source>
</evidence>
<comment type="caution">
    <text evidence="3">The sequence shown here is derived from an EMBL/GenBank/DDBJ whole genome shotgun (WGS) entry which is preliminary data.</text>
</comment>
<organism evidence="3 4">
    <name type="scientific">Nocardiopsis aegyptia</name>
    <dbReference type="NCBI Taxonomy" id="220378"/>
    <lineage>
        <taxon>Bacteria</taxon>
        <taxon>Bacillati</taxon>
        <taxon>Actinomycetota</taxon>
        <taxon>Actinomycetes</taxon>
        <taxon>Streptosporangiales</taxon>
        <taxon>Nocardiopsidaceae</taxon>
        <taxon>Nocardiopsis</taxon>
    </lineage>
</organism>
<feature type="region of interest" description="Disordered" evidence="1">
    <location>
        <begin position="53"/>
        <end position="82"/>
    </location>
</feature>
<name>A0A7Z0ETE0_9ACTN</name>
<dbReference type="AlphaFoldDB" id="A0A7Z0ETE0"/>
<protein>
    <recommendedName>
        <fullName evidence="5">ATP/GTP-binding protein</fullName>
    </recommendedName>
</protein>
<keyword evidence="2" id="KW-0732">Signal</keyword>
<keyword evidence="4" id="KW-1185">Reference proteome</keyword>
<accession>A0A7Z0ETE0</accession>
<evidence type="ECO:0000313" key="4">
    <source>
        <dbReference type="Proteomes" id="UP000572051"/>
    </source>
</evidence>
<feature type="chain" id="PRO_5038766466" description="ATP/GTP-binding protein" evidence="2">
    <location>
        <begin position="25"/>
        <end position="279"/>
    </location>
</feature>
<dbReference type="Proteomes" id="UP000572051">
    <property type="component" value="Unassembled WGS sequence"/>
</dbReference>
<feature type="signal peptide" evidence="2">
    <location>
        <begin position="1"/>
        <end position="24"/>
    </location>
</feature>
<evidence type="ECO:0000256" key="2">
    <source>
        <dbReference type="SAM" id="SignalP"/>
    </source>
</evidence>
<evidence type="ECO:0000313" key="3">
    <source>
        <dbReference type="EMBL" id="NYJ37912.1"/>
    </source>
</evidence>
<proteinExistence type="predicted"/>
<dbReference type="RefSeq" id="WP_179829024.1">
    <property type="nucleotide sequence ID" value="NZ_JACCFS010000001.1"/>
</dbReference>
<gene>
    <name evidence="3" type="ORF">HNR10_005793</name>
</gene>